<keyword evidence="2" id="KW-0732">Signal</keyword>
<evidence type="ECO:0000256" key="1">
    <source>
        <dbReference type="SAM" id="MobiDB-lite"/>
    </source>
</evidence>
<evidence type="ECO:0000256" key="2">
    <source>
        <dbReference type="SAM" id="SignalP"/>
    </source>
</evidence>
<reference evidence="3" key="1">
    <citation type="submission" date="2020-01" db="EMBL/GenBank/DDBJ databases">
        <title>Genome Sequencing of Three Apophysomyces-Like Fungal Strains Confirms a Novel Fungal Genus in the Mucoromycota with divergent Burkholderia-like Endosymbiotic Bacteria.</title>
        <authorList>
            <person name="Stajich J.E."/>
            <person name="Macias A.M."/>
            <person name="Carter-House D."/>
            <person name="Lovett B."/>
            <person name="Kasson L.R."/>
            <person name="Berry K."/>
            <person name="Grigoriev I."/>
            <person name="Chang Y."/>
            <person name="Spatafora J."/>
            <person name="Kasson M.T."/>
        </authorList>
    </citation>
    <scope>NUCLEOTIDE SEQUENCE</scope>
    <source>
        <strain evidence="3">NRRL A-21654</strain>
    </source>
</reference>
<organism evidence="3 4">
    <name type="scientific">Apophysomyces ossiformis</name>
    <dbReference type="NCBI Taxonomy" id="679940"/>
    <lineage>
        <taxon>Eukaryota</taxon>
        <taxon>Fungi</taxon>
        <taxon>Fungi incertae sedis</taxon>
        <taxon>Mucoromycota</taxon>
        <taxon>Mucoromycotina</taxon>
        <taxon>Mucoromycetes</taxon>
        <taxon>Mucorales</taxon>
        <taxon>Mucorineae</taxon>
        <taxon>Mucoraceae</taxon>
        <taxon>Apophysomyces</taxon>
    </lineage>
</organism>
<gene>
    <name evidence="3" type="ORF">EC973_000079</name>
</gene>
<dbReference type="Proteomes" id="UP000605846">
    <property type="component" value="Unassembled WGS sequence"/>
</dbReference>
<dbReference type="AlphaFoldDB" id="A0A8H7EVK3"/>
<name>A0A8H7EVK3_9FUNG</name>
<feature type="compositionally biased region" description="Basic and acidic residues" evidence="1">
    <location>
        <begin position="128"/>
        <end position="142"/>
    </location>
</feature>
<protein>
    <submittedName>
        <fullName evidence="3">Uncharacterized protein</fullName>
    </submittedName>
</protein>
<comment type="caution">
    <text evidence="3">The sequence shown here is derived from an EMBL/GenBank/DDBJ whole genome shotgun (WGS) entry which is preliminary data.</text>
</comment>
<evidence type="ECO:0000313" key="3">
    <source>
        <dbReference type="EMBL" id="KAF7732804.1"/>
    </source>
</evidence>
<evidence type="ECO:0000313" key="4">
    <source>
        <dbReference type="Proteomes" id="UP000605846"/>
    </source>
</evidence>
<keyword evidence="4" id="KW-1185">Reference proteome</keyword>
<accession>A0A8H7EVK3</accession>
<sequence>MRTGIIFGVVCVFLASMAQAKEGKPVTQSDQDDFSAYKAIKEANAVQAASHSNAGGRDFGGTLRNTAFQAARGNDIGDLVSGAGGVVAGPGQGVVLPSQLSGEGEPDEDEHTGDEYTANEDEPDEAEREAPEQKHDEPAEHPKGRKKGRRGTSRKAYKADTSSGSTNQGNVIPVAELQTVTGAAGLGHMVQI</sequence>
<feature type="chain" id="PRO_5034622227" evidence="2">
    <location>
        <begin position="21"/>
        <end position="192"/>
    </location>
</feature>
<feature type="signal peptide" evidence="2">
    <location>
        <begin position="1"/>
        <end position="20"/>
    </location>
</feature>
<feature type="compositionally biased region" description="Polar residues" evidence="1">
    <location>
        <begin position="160"/>
        <end position="170"/>
    </location>
</feature>
<proteinExistence type="predicted"/>
<feature type="region of interest" description="Disordered" evidence="1">
    <location>
        <begin position="90"/>
        <end position="173"/>
    </location>
</feature>
<feature type="compositionally biased region" description="Basic residues" evidence="1">
    <location>
        <begin position="143"/>
        <end position="156"/>
    </location>
</feature>
<feature type="compositionally biased region" description="Acidic residues" evidence="1">
    <location>
        <begin position="104"/>
        <end position="127"/>
    </location>
</feature>
<dbReference type="EMBL" id="JABAYA010000001">
    <property type="protein sequence ID" value="KAF7732804.1"/>
    <property type="molecule type" value="Genomic_DNA"/>
</dbReference>